<proteinExistence type="predicted"/>
<name>A0A6L6M1M2_9FIRM</name>
<dbReference type="EMBL" id="WMZU01000058">
    <property type="protein sequence ID" value="MTS29221.1"/>
    <property type="molecule type" value="Genomic_DNA"/>
</dbReference>
<protein>
    <recommendedName>
        <fullName evidence="3">DUF5050 domain-containing protein</fullName>
    </recommendedName>
</protein>
<evidence type="ECO:0008006" key="3">
    <source>
        <dbReference type="Google" id="ProtNLM"/>
    </source>
</evidence>
<accession>A0A6L6M1M2</accession>
<evidence type="ECO:0000313" key="1">
    <source>
        <dbReference type="EMBL" id="MTS29221.1"/>
    </source>
</evidence>
<evidence type="ECO:0000313" key="2">
    <source>
        <dbReference type="Proteomes" id="UP000472755"/>
    </source>
</evidence>
<comment type="caution">
    <text evidence="1">The sequence shown here is derived from an EMBL/GenBank/DDBJ whole genome shotgun (WGS) entry which is preliminary data.</text>
</comment>
<dbReference type="Proteomes" id="UP000472755">
    <property type="component" value="Unassembled WGS sequence"/>
</dbReference>
<dbReference type="AlphaFoldDB" id="A0A6L6M1M2"/>
<organism evidence="1 2">
    <name type="scientific">Ruthenibacterium lactatiformans</name>
    <dbReference type="NCBI Taxonomy" id="1550024"/>
    <lineage>
        <taxon>Bacteria</taxon>
        <taxon>Bacillati</taxon>
        <taxon>Bacillota</taxon>
        <taxon>Clostridia</taxon>
        <taxon>Eubacteriales</taxon>
        <taxon>Oscillospiraceae</taxon>
        <taxon>Ruthenibacterium</taxon>
    </lineage>
</organism>
<gene>
    <name evidence="1" type="ORF">GMD59_18345</name>
</gene>
<sequence>MKRVIASFLLMSILLYIPGCWSYDSGKSSASSLEQPSLSDNTTHTAPIVNDLDYRIAARPDVITRGSSSDKGFFQIFSHTDGHSNLMFIDYATAQQVFVCSSPSCNHKDETCSSYIESDGYTVFPAVYGNTILLVYNSLNQWGNAPQASKIEKMDINGLDRKLLCTFSGNILINDGAVVGDGRIILCATKLLSNAENIGTVPCLLSIDIGTGECSDLYQVKTGNGEMQKSLFIRGVSESGFILKTITINEYEESDDAGIAMQNMQNATVHRVFELSFDGQREKELLRYTGATCFEEYSGRELVYLSFDKNTCSLYKINSVTGQKEIIIKDFDTVPSIRKTEVPLTSENFFIVGFIDDYVLINQLYQEHYDAQKNIELLYTQYAVNTETGEVIEITLSNYLMATRKPINIIAQFSDTLLVDAVEEVVDGITYRRPGMISVDDYLKSKGEYIMIEQLLEEKLS</sequence>
<dbReference type="RefSeq" id="WP_155202508.1">
    <property type="nucleotide sequence ID" value="NZ_JANGBT010000039.1"/>
</dbReference>
<reference evidence="1 2" key="1">
    <citation type="journal article" date="2019" name="Nat. Med.">
        <title>A library of human gut bacterial isolates paired with longitudinal multiomics data enables mechanistic microbiome research.</title>
        <authorList>
            <person name="Poyet M."/>
            <person name="Groussin M."/>
            <person name="Gibbons S.M."/>
            <person name="Avila-Pacheco J."/>
            <person name="Jiang X."/>
            <person name="Kearney S.M."/>
            <person name="Perrotta A.R."/>
            <person name="Berdy B."/>
            <person name="Zhao S."/>
            <person name="Lieberman T.D."/>
            <person name="Swanson P.K."/>
            <person name="Smith M."/>
            <person name="Roesemann S."/>
            <person name="Alexander J.E."/>
            <person name="Rich S.A."/>
            <person name="Livny J."/>
            <person name="Vlamakis H."/>
            <person name="Clish C."/>
            <person name="Bullock K."/>
            <person name="Deik A."/>
            <person name="Scott J."/>
            <person name="Pierce K.A."/>
            <person name="Xavier R.J."/>
            <person name="Alm E.J."/>
        </authorList>
    </citation>
    <scope>NUCLEOTIDE SEQUENCE [LARGE SCALE GENOMIC DNA]</scope>
    <source>
        <strain evidence="1 2">BIOML-A4</strain>
    </source>
</reference>